<dbReference type="AlphaFoldDB" id="A0A7X0MEK3"/>
<dbReference type="GO" id="GO:0000271">
    <property type="term" value="P:polysaccharide biosynthetic process"/>
    <property type="evidence" value="ECO:0007669"/>
    <property type="project" value="TreeGrafter"/>
</dbReference>
<dbReference type="Gene3D" id="3.90.1150.10">
    <property type="entry name" value="Aspartate Aminotransferase, domain 1"/>
    <property type="match status" value="1"/>
</dbReference>
<feature type="modified residue" description="N6-(pyridoxal phosphate)lysine" evidence="3">
    <location>
        <position position="242"/>
    </location>
</feature>
<comment type="caution">
    <text evidence="5">The sequence shown here is derived from an EMBL/GenBank/DDBJ whole genome shotgun (WGS) entry which is preliminary data.</text>
</comment>
<feature type="active site" description="Proton acceptor" evidence="2">
    <location>
        <position position="242"/>
    </location>
</feature>
<dbReference type="CDD" id="cd00616">
    <property type="entry name" value="AHBA_syn"/>
    <property type="match status" value="1"/>
</dbReference>
<evidence type="ECO:0000256" key="3">
    <source>
        <dbReference type="PIRSR" id="PIRSR000390-2"/>
    </source>
</evidence>
<dbReference type="InterPro" id="IPR015424">
    <property type="entry name" value="PyrdxlP-dep_Trfase"/>
</dbReference>
<dbReference type="InterPro" id="IPR015422">
    <property type="entry name" value="PyrdxlP-dep_Trfase_small"/>
</dbReference>
<dbReference type="InterPro" id="IPR015421">
    <property type="entry name" value="PyrdxlP-dep_Trfase_major"/>
</dbReference>
<dbReference type="PANTHER" id="PTHR30244:SF34">
    <property type="entry name" value="DTDP-4-AMINO-4,6-DIDEOXYGALACTOSE TRANSAMINASE"/>
    <property type="match status" value="1"/>
</dbReference>
<dbReference type="EMBL" id="JACHBG010000014">
    <property type="protein sequence ID" value="MBB6487566.1"/>
    <property type="molecule type" value="Genomic_DNA"/>
</dbReference>
<dbReference type="GO" id="GO:0008483">
    <property type="term" value="F:transaminase activity"/>
    <property type="evidence" value="ECO:0007669"/>
    <property type="project" value="TreeGrafter"/>
</dbReference>
<comment type="similarity">
    <text evidence="1 4">Belongs to the DegT/DnrJ/EryC1 family.</text>
</comment>
<evidence type="ECO:0000256" key="2">
    <source>
        <dbReference type="PIRSR" id="PIRSR000390-1"/>
    </source>
</evidence>
<dbReference type="InterPro" id="IPR020026">
    <property type="entry name" value="PseC"/>
</dbReference>
<gene>
    <name evidence="5" type="ORF">GGD46_004869</name>
</gene>
<protein>
    <submittedName>
        <fullName evidence="5">UDP-4-amino-4, 6-dideoxy-N-acetyl-beta-L-altrosamine transaminase</fullName>
    </submittedName>
</protein>
<organism evidence="5 6">
    <name type="scientific">Rhizobium lusitanum</name>
    <dbReference type="NCBI Taxonomy" id="293958"/>
    <lineage>
        <taxon>Bacteria</taxon>
        <taxon>Pseudomonadati</taxon>
        <taxon>Pseudomonadota</taxon>
        <taxon>Alphaproteobacteria</taxon>
        <taxon>Hyphomicrobiales</taxon>
        <taxon>Rhizobiaceae</taxon>
        <taxon>Rhizobium/Agrobacterium group</taxon>
        <taxon>Rhizobium</taxon>
    </lineage>
</organism>
<dbReference type="PIRSF" id="PIRSF000390">
    <property type="entry name" value="PLP_StrS"/>
    <property type="match status" value="1"/>
</dbReference>
<accession>A0A7X0MEK3</accession>
<evidence type="ECO:0000256" key="4">
    <source>
        <dbReference type="RuleBase" id="RU004508"/>
    </source>
</evidence>
<dbReference type="SUPFAM" id="SSF53383">
    <property type="entry name" value="PLP-dependent transferases"/>
    <property type="match status" value="1"/>
</dbReference>
<name>A0A7X0MEK3_9HYPH</name>
<evidence type="ECO:0000256" key="1">
    <source>
        <dbReference type="ARBA" id="ARBA00037999"/>
    </source>
</evidence>
<evidence type="ECO:0000313" key="6">
    <source>
        <dbReference type="Proteomes" id="UP000565576"/>
    </source>
</evidence>
<dbReference type="RefSeq" id="WP_210325690.1">
    <property type="nucleotide sequence ID" value="NZ_JACHBG010000014.1"/>
</dbReference>
<dbReference type="InterPro" id="IPR000653">
    <property type="entry name" value="DegT/StrS_aminotransferase"/>
</dbReference>
<sequence length="446" mass="49335">MQFWFVSRGGELGIFDDEALTLDKLETINPVTAIAMKQMDTSNKSQLENQLAIEGGVPVRRTLLPYGKQLIDDEDRKAVDSVLRGDWLTTGPHVKAFEDAITDFTGAKHGVAVSTGTAALHAALHSVDIAPGDEVIVPAISFVATSNCVLYMGAKPVFADLQKEALNISPEEIQKKITPRTRAIVAVDFAGHPCDHDAIRAIAKQHSLTVVSDAAHSLGATYKGRNVGVLQDLTALSFHPVKHITTGEGGMVLSDDIEIDKRLRSFRHHGIDLDFHKRNHGQTWQYDVVTLGFNYRIPDINCALGTAQMQKLPGWLKRRREIAAAYAKALSDLDTIDVPTEQSGCESAWHLYVVRLNLDRLTVGRKEFFAALRAENIGVNVHYIPIPWMSYYHSLGYRPGDWPVAEAEYERMISLPIFPAMTDQDVDDVVAAVKKVSNAYRSRTNP</sequence>
<dbReference type="GO" id="GO:0030170">
    <property type="term" value="F:pyridoxal phosphate binding"/>
    <property type="evidence" value="ECO:0007669"/>
    <property type="project" value="TreeGrafter"/>
</dbReference>
<evidence type="ECO:0000313" key="5">
    <source>
        <dbReference type="EMBL" id="MBB6487566.1"/>
    </source>
</evidence>
<dbReference type="Proteomes" id="UP000565576">
    <property type="component" value="Unassembled WGS sequence"/>
</dbReference>
<dbReference type="Pfam" id="PF01041">
    <property type="entry name" value="DegT_DnrJ_EryC1"/>
    <property type="match status" value="1"/>
</dbReference>
<dbReference type="NCBIfam" id="TIGR03588">
    <property type="entry name" value="PseC"/>
    <property type="match status" value="1"/>
</dbReference>
<dbReference type="PANTHER" id="PTHR30244">
    <property type="entry name" value="TRANSAMINASE"/>
    <property type="match status" value="1"/>
</dbReference>
<dbReference type="Gene3D" id="3.40.640.10">
    <property type="entry name" value="Type I PLP-dependent aspartate aminotransferase-like (Major domain)"/>
    <property type="match status" value="1"/>
</dbReference>
<proteinExistence type="inferred from homology"/>
<reference evidence="5 6" key="1">
    <citation type="submission" date="2020-08" db="EMBL/GenBank/DDBJ databases">
        <title>Genomic Encyclopedia of Type Strains, Phase IV (KMG-V): Genome sequencing to study the core and pangenomes of soil and plant-associated prokaryotes.</title>
        <authorList>
            <person name="Whitman W."/>
        </authorList>
    </citation>
    <scope>NUCLEOTIDE SEQUENCE [LARGE SCALE GENOMIC DNA]</scope>
    <source>
        <strain evidence="5 6">SEMIA 4060</strain>
    </source>
</reference>
<keyword evidence="3 4" id="KW-0663">Pyridoxal phosphate</keyword>